<dbReference type="GeneID" id="97763505"/>
<evidence type="ECO:0000256" key="1">
    <source>
        <dbReference type="ARBA" id="ARBA00022729"/>
    </source>
</evidence>
<evidence type="ECO:0000313" key="3">
    <source>
        <dbReference type="EMBL" id="SDZ88777.1"/>
    </source>
</evidence>
<reference evidence="3 4" key="1">
    <citation type="submission" date="2016-10" db="EMBL/GenBank/DDBJ databases">
        <authorList>
            <person name="de Groot N.N."/>
        </authorList>
    </citation>
    <scope>NUCLEOTIDE SEQUENCE [LARGE SCALE GENOMIC DNA]</scope>
    <source>
        <strain evidence="3 4">ATCC 29281</strain>
    </source>
</reference>
<evidence type="ECO:0000313" key="4">
    <source>
        <dbReference type="Proteomes" id="UP000187280"/>
    </source>
</evidence>
<protein>
    <submittedName>
        <fullName evidence="3">Uncharacterized protein</fullName>
    </submittedName>
</protein>
<sequence>MSMMKKTMLATVILAGAGMGVAQAGVNGSGINATADLVFSNATNVSNAITAPTGLTARKSADNNVIATGLIRSIDGLAHAYAVRFSPDIDTSTGGTSMPSAVVSGKNDSANKVTLVLNGVASDSSAMPKDGYLIVGLGSTANETVKYSIVMPAGQTVAADTYTVGTVAYTYTS</sequence>
<name>A0A1H3WNL4_9GAMM</name>
<feature type="signal peptide" evidence="2">
    <location>
        <begin position="1"/>
        <end position="24"/>
    </location>
</feature>
<feature type="chain" id="PRO_5010562301" evidence="2">
    <location>
        <begin position="25"/>
        <end position="173"/>
    </location>
</feature>
<evidence type="ECO:0000256" key="2">
    <source>
        <dbReference type="SAM" id="SignalP"/>
    </source>
</evidence>
<organism evidence="3 4">
    <name type="scientific">Lonsdalea quercina</name>
    <dbReference type="NCBI Taxonomy" id="71657"/>
    <lineage>
        <taxon>Bacteria</taxon>
        <taxon>Pseudomonadati</taxon>
        <taxon>Pseudomonadota</taxon>
        <taxon>Gammaproteobacteria</taxon>
        <taxon>Enterobacterales</taxon>
        <taxon>Pectobacteriaceae</taxon>
        <taxon>Lonsdalea</taxon>
    </lineage>
</organism>
<dbReference type="AlphaFoldDB" id="A0A1H3WNL4"/>
<keyword evidence="4" id="KW-1185">Reference proteome</keyword>
<gene>
    <name evidence="3" type="ORF">SAMN02982996_00571</name>
</gene>
<dbReference type="InterPro" id="IPR037028">
    <property type="entry name" value="Dr_adhesin_sf"/>
</dbReference>
<proteinExistence type="predicted"/>
<dbReference type="EMBL" id="FNQS01000001">
    <property type="protein sequence ID" value="SDZ88777.1"/>
    <property type="molecule type" value="Genomic_DNA"/>
</dbReference>
<keyword evidence="1 2" id="KW-0732">Signal</keyword>
<dbReference type="Proteomes" id="UP000187280">
    <property type="component" value="Unassembled WGS sequence"/>
</dbReference>
<dbReference type="Gene3D" id="2.60.40.1570">
    <property type="entry name" value="Dr adhesin"/>
    <property type="match status" value="1"/>
</dbReference>
<dbReference type="RefSeq" id="WP_026742247.1">
    <property type="nucleotide sequence ID" value="NZ_FNQS01000001.1"/>
</dbReference>
<accession>A0A1H3WNL4</accession>